<evidence type="ECO:0000259" key="4">
    <source>
        <dbReference type="Pfam" id="PF15613"/>
    </source>
</evidence>
<protein>
    <recommendedName>
        <fullName evidence="4">WHIM2 domain-containing protein</fullName>
    </recommendedName>
</protein>
<sequence length="321" mass="37246">MPLLLLLLLSIDSQPIGISGMLSLKDLADKIAAKLQETLFLGAVLHGKRKKSDLCPCKILKVLEEGTVKTKYEVAWLDRNKKVIETAIVNRNDLIWKKSPFSRNSLKPFIRKSTYRSFPWVLHDKLAEKYQISRDPPQDLEGKVFIQDGIVYNKRKKDATNGQVAKKKGVVFSARPNNPSKRSESSHSNMKSKKTGKKKNMNAESQAENAMDVTKKEALILLRDEKNTAAKRSSKEQRREYFEREIEKRILHTNPLGKDRDYNRYWLFKRDGRMFVESSDSKQWGYYCCKEEIDLLMGSLNPKGERERALQKQVERFYSRI</sequence>
<feature type="region of interest" description="Disordered" evidence="3">
    <location>
        <begin position="157"/>
        <end position="210"/>
    </location>
</feature>
<evidence type="ECO:0000313" key="5">
    <source>
        <dbReference type="EMBL" id="KAJ6697191.1"/>
    </source>
</evidence>
<accession>A0A9Q0PZW3</accession>
<keyword evidence="6" id="KW-1185">Reference proteome</keyword>
<dbReference type="OrthoDB" id="332390at2759"/>
<dbReference type="GO" id="GO:0005634">
    <property type="term" value="C:nucleus"/>
    <property type="evidence" value="ECO:0007669"/>
    <property type="project" value="UniProtKB-SubCell"/>
</dbReference>
<dbReference type="InterPro" id="IPR028941">
    <property type="entry name" value="WHIM2_dom"/>
</dbReference>
<name>A0A9Q0PZW3_SALVM</name>
<feature type="domain" description="WHIM2" evidence="4">
    <location>
        <begin position="252"/>
        <end position="316"/>
    </location>
</feature>
<keyword evidence="2" id="KW-0539">Nucleus</keyword>
<reference evidence="5" key="1">
    <citation type="submission" date="2022-11" db="EMBL/GenBank/DDBJ databases">
        <authorList>
            <person name="Hyden B.L."/>
            <person name="Feng K."/>
            <person name="Yates T."/>
            <person name="Jawdy S."/>
            <person name="Smart L.B."/>
            <person name="Muchero W."/>
        </authorList>
    </citation>
    <scope>NUCLEOTIDE SEQUENCE</scope>
    <source>
        <tissue evidence="5">Shoot tip</tissue>
    </source>
</reference>
<organism evidence="5 6">
    <name type="scientific">Salix viminalis</name>
    <name type="common">Common osier</name>
    <name type="synonym">Basket willow</name>
    <dbReference type="NCBI Taxonomy" id="40686"/>
    <lineage>
        <taxon>Eukaryota</taxon>
        <taxon>Viridiplantae</taxon>
        <taxon>Streptophyta</taxon>
        <taxon>Embryophyta</taxon>
        <taxon>Tracheophyta</taxon>
        <taxon>Spermatophyta</taxon>
        <taxon>Magnoliopsida</taxon>
        <taxon>eudicotyledons</taxon>
        <taxon>Gunneridae</taxon>
        <taxon>Pentapetalae</taxon>
        <taxon>rosids</taxon>
        <taxon>fabids</taxon>
        <taxon>Malpighiales</taxon>
        <taxon>Salicaceae</taxon>
        <taxon>Saliceae</taxon>
        <taxon>Salix</taxon>
    </lineage>
</organism>
<feature type="non-terminal residue" evidence="5">
    <location>
        <position position="321"/>
    </location>
</feature>
<reference evidence="5" key="2">
    <citation type="journal article" date="2023" name="Int. J. Mol. Sci.">
        <title>De Novo Assembly and Annotation of 11 Diverse Shrub Willow (Salix) Genomes Reveals Novel Gene Organization in Sex-Linked Regions.</title>
        <authorList>
            <person name="Hyden B."/>
            <person name="Feng K."/>
            <person name="Yates T.B."/>
            <person name="Jawdy S."/>
            <person name="Cereghino C."/>
            <person name="Smart L.B."/>
            <person name="Muchero W."/>
        </authorList>
    </citation>
    <scope>NUCLEOTIDE SEQUENCE [LARGE SCALE GENOMIC DNA]</scope>
    <source>
        <tissue evidence="5">Shoot tip</tissue>
    </source>
</reference>
<comment type="caution">
    <text evidence="5">The sequence shown here is derived from an EMBL/GenBank/DDBJ whole genome shotgun (WGS) entry which is preliminary data.</text>
</comment>
<feature type="compositionally biased region" description="Basic residues" evidence="3">
    <location>
        <begin position="190"/>
        <end position="200"/>
    </location>
</feature>
<evidence type="ECO:0000256" key="3">
    <source>
        <dbReference type="SAM" id="MobiDB-lite"/>
    </source>
</evidence>
<dbReference type="InterPro" id="IPR053271">
    <property type="entry name" value="DDT_domain"/>
</dbReference>
<dbReference type="PANTHER" id="PTHR15546:SF2">
    <property type="entry name" value="DDT DOMAIN-CONTAINING PROTEIN DDB_G0282237"/>
    <property type="match status" value="1"/>
</dbReference>
<dbReference type="PANTHER" id="PTHR15546">
    <property type="entry name" value="BROMODOMAIN ADJACENT TO ZINC FINGER DOMAIN, 2A"/>
    <property type="match status" value="1"/>
</dbReference>
<dbReference type="EMBL" id="JAPFFL010000010">
    <property type="protein sequence ID" value="KAJ6697191.1"/>
    <property type="molecule type" value="Genomic_DNA"/>
</dbReference>
<dbReference type="AlphaFoldDB" id="A0A9Q0PZW3"/>
<evidence type="ECO:0000256" key="1">
    <source>
        <dbReference type="ARBA" id="ARBA00004123"/>
    </source>
</evidence>
<evidence type="ECO:0000313" key="6">
    <source>
        <dbReference type="Proteomes" id="UP001151529"/>
    </source>
</evidence>
<proteinExistence type="predicted"/>
<gene>
    <name evidence="5" type="ORF">OIU85_003544</name>
</gene>
<evidence type="ECO:0000256" key="2">
    <source>
        <dbReference type="ARBA" id="ARBA00023242"/>
    </source>
</evidence>
<comment type="subcellular location">
    <subcellularLocation>
        <location evidence="1">Nucleus</location>
    </subcellularLocation>
</comment>
<dbReference type="Proteomes" id="UP001151529">
    <property type="component" value="Chromosome 19"/>
</dbReference>
<dbReference type="Pfam" id="PF15613">
    <property type="entry name" value="WSD"/>
    <property type="match status" value="1"/>
</dbReference>